<reference evidence="2 3" key="1">
    <citation type="journal article" date="2018" name="Sci. Rep.">
        <title>Comparative genomics provides insights into the lifestyle and reveals functional heterogeneity of dark septate endophytic fungi.</title>
        <authorList>
            <person name="Knapp D.G."/>
            <person name="Nemeth J.B."/>
            <person name="Barry K."/>
            <person name="Hainaut M."/>
            <person name="Henrissat B."/>
            <person name="Johnson J."/>
            <person name="Kuo A."/>
            <person name="Lim J.H.P."/>
            <person name="Lipzen A."/>
            <person name="Nolan M."/>
            <person name="Ohm R.A."/>
            <person name="Tamas L."/>
            <person name="Grigoriev I.V."/>
            <person name="Spatafora J.W."/>
            <person name="Nagy L.G."/>
            <person name="Kovacs G.M."/>
        </authorList>
    </citation>
    <scope>NUCLEOTIDE SEQUENCE [LARGE SCALE GENOMIC DNA]</scope>
    <source>
        <strain evidence="2 3">DSE2036</strain>
    </source>
</reference>
<sequence length="342" mass="38753">MLGLWSLLRNYFIPQTLPFRYLESISASEETTLTLPSLLKNSKLLPSPKTASTTPTLIPTSLPATSSSQAIHSSLVESLAISPTHLNAYTLSTYAQTPILWTSNISRHLLLSQHEGKPFLEVFALPCVLSGRSPDSLEKIGLSSALCYEIRDSYSLLFNPDGGDGEGFVHQRWGALRWWSLSLTRLSRPKEKKDQEKEEEEGSFMKYATIHWICPCRSCSSFRLLRREISSLKNNVHHGTTANVVPWEPAHFGFDPMVEELARKKVASTGGGGWSQTRFPHLWERIVKCDRHLREARPWSFWVLFRDRRDTLQFWTFLFGSLILILTMMQVALGIAQVVGAF</sequence>
<organism evidence="2 3">
    <name type="scientific">Periconia macrospinosa</name>
    <dbReference type="NCBI Taxonomy" id="97972"/>
    <lineage>
        <taxon>Eukaryota</taxon>
        <taxon>Fungi</taxon>
        <taxon>Dikarya</taxon>
        <taxon>Ascomycota</taxon>
        <taxon>Pezizomycotina</taxon>
        <taxon>Dothideomycetes</taxon>
        <taxon>Pleosporomycetidae</taxon>
        <taxon>Pleosporales</taxon>
        <taxon>Massarineae</taxon>
        <taxon>Periconiaceae</taxon>
        <taxon>Periconia</taxon>
    </lineage>
</organism>
<proteinExistence type="predicted"/>
<keyword evidence="1" id="KW-1133">Transmembrane helix</keyword>
<accession>A0A2V1D5L0</accession>
<dbReference type="Proteomes" id="UP000244855">
    <property type="component" value="Unassembled WGS sequence"/>
</dbReference>
<gene>
    <name evidence="2" type="ORF">DM02DRAFT_619330</name>
</gene>
<feature type="transmembrane region" description="Helical" evidence="1">
    <location>
        <begin position="314"/>
        <end position="339"/>
    </location>
</feature>
<dbReference type="AlphaFoldDB" id="A0A2V1D5L0"/>
<keyword evidence="1" id="KW-0812">Transmembrane</keyword>
<evidence type="ECO:0000313" key="3">
    <source>
        <dbReference type="Proteomes" id="UP000244855"/>
    </source>
</evidence>
<dbReference type="EMBL" id="KZ805595">
    <property type="protein sequence ID" value="PVH93346.1"/>
    <property type="molecule type" value="Genomic_DNA"/>
</dbReference>
<evidence type="ECO:0000256" key="1">
    <source>
        <dbReference type="SAM" id="Phobius"/>
    </source>
</evidence>
<protein>
    <submittedName>
        <fullName evidence="2">Uncharacterized protein</fullName>
    </submittedName>
</protein>
<keyword evidence="1" id="KW-0472">Membrane</keyword>
<dbReference type="OrthoDB" id="5428890at2759"/>
<evidence type="ECO:0000313" key="2">
    <source>
        <dbReference type="EMBL" id="PVH93346.1"/>
    </source>
</evidence>
<keyword evidence="3" id="KW-1185">Reference proteome</keyword>
<name>A0A2V1D5L0_9PLEO</name>